<evidence type="ECO:0000313" key="4">
    <source>
        <dbReference type="Proteomes" id="UP000662857"/>
    </source>
</evidence>
<sequence length="310" mass="33037">MTVAGETGEARHTDPIPELHGRTYLVTGGNSGLGYHTIRVLLGHGARVVMAVRDLDRGYAAAQALRAGQPTAELEVRVLDLADLDSVRHCAAALRADRVPVDVLINNAGVMMTPLRRSAQGHELQLAVNHLGHFALTGLLLDTLRDGPGARVVTVTSEMHRLGRLDPDDLGDTGYRPDRAYGRAKLANALFGLELDRRLRAAAVPVRSLLAHPGYAATNLQLSGPTGLLRSGFQLANRIIAQDAAGGARSQLYAATSPDAKGGEYIGPSAMLRGAPKVLAPSAAARDPELARRLWRRSEELTGVRFGLPE</sequence>
<keyword evidence="4" id="KW-1185">Reference proteome</keyword>
<evidence type="ECO:0000313" key="3">
    <source>
        <dbReference type="EMBL" id="QSB12641.1"/>
    </source>
</evidence>
<organism evidence="3 4">
    <name type="scientific">Natronosporangium hydrolyticum</name>
    <dbReference type="NCBI Taxonomy" id="2811111"/>
    <lineage>
        <taxon>Bacteria</taxon>
        <taxon>Bacillati</taxon>
        <taxon>Actinomycetota</taxon>
        <taxon>Actinomycetes</taxon>
        <taxon>Micromonosporales</taxon>
        <taxon>Micromonosporaceae</taxon>
        <taxon>Natronosporangium</taxon>
    </lineage>
</organism>
<dbReference type="SUPFAM" id="SSF51735">
    <property type="entry name" value="NAD(P)-binding Rossmann-fold domains"/>
    <property type="match status" value="1"/>
</dbReference>
<dbReference type="PRINTS" id="PR00081">
    <property type="entry name" value="GDHRDH"/>
</dbReference>
<evidence type="ECO:0000256" key="1">
    <source>
        <dbReference type="ARBA" id="ARBA00006484"/>
    </source>
</evidence>
<dbReference type="RefSeq" id="WP_239674682.1">
    <property type="nucleotide sequence ID" value="NZ_CP070499.1"/>
</dbReference>
<gene>
    <name evidence="3" type="ORF">JQS43_13090</name>
</gene>
<dbReference type="InterPro" id="IPR036291">
    <property type="entry name" value="NAD(P)-bd_dom_sf"/>
</dbReference>
<name>A0A895Y5F7_9ACTN</name>
<dbReference type="InterPro" id="IPR002347">
    <property type="entry name" value="SDR_fam"/>
</dbReference>
<accession>A0A895Y5F7</accession>
<evidence type="ECO:0000256" key="2">
    <source>
        <dbReference type="ARBA" id="ARBA00023002"/>
    </source>
</evidence>
<protein>
    <submittedName>
        <fullName evidence="3">SDR family NAD(P)-dependent oxidoreductase</fullName>
    </submittedName>
</protein>
<dbReference type="Gene3D" id="3.40.50.720">
    <property type="entry name" value="NAD(P)-binding Rossmann-like Domain"/>
    <property type="match status" value="1"/>
</dbReference>
<dbReference type="GO" id="GO:0016491">
    <property type="term" value="F:oxidoreductase activity"/>
    <property type="evidence" value="ECO:0007669"/>
    <property type="project" value="UniProtKB-KW"/>
</dbReference>
<comment type="similarity">
    <text evidence="1">Belongs to the short-chain dehydrogenases/reductases (SDR) family.</text>
</comment>
<proteinExistence type="inferred from homology"/>
<dbReference type="CDD" id="cd05327">
    <property type="entry name" value="retinol-DH_like_SDR_c_like"/>
    <property type="match status" value="1"/>
</dbReference>
<dbReference type="NCBIfam" id="NF004846">
    <property type="entry name" value="PRK06197.1"/>
    <property type="match status" value="1"/>
</dbReference>
<dbReference type="AlphaFoldDB" id="A0A895Y5F7"/>
<keyword evidence="2" id="KW-0560">Oxidoreductase</keyword>
<dbReference type="PANTHER" id="PTHR24320">
    <property type="entry name" value="RETINOL DEHYDROGENASE"/>
    <property type="match status" value="1"/>
</dbReference>
<dbReference type="Proteomes" id="UP000662857">
    <property type="component" value="Chromosome"/>
</dbReference>
<dbReference type="Pfam" id="PF00106">
    <property type="entry name" value="adh_short"/>
    <property type="match status" value="1"/>
</dbReference>
<dbReference type="EMBL" id="CP070499">
    <property type="protein sequence ID" value="QSB12641.1"/>
    <property type="molecule type" value="Genomic_DNA"/>
</dbReference>
<dbReference type="KEGG" id="nhy:JQS43_13090"/>
<reference evidence="3" key="1">
    <citation type="submission" date="2021-02" db="EMBL/GenBank/DDBJ databases">
        <title>Natrosporangium hydrolyticum gen. nov., sp. nov, a haloalkaliphilic actinobacterium from a soda solonchak soil.</title>
        <authorList>
            <person name="Sorokin D.Y."/>
            <person name="Khijniak T.V."/>
            <person name="Zakharycheva A.P."/>
            <person name="Boueva O.V."/>
            <person name="Ariskina E.V."/>
            <person name="Hahnke R.L."/>
            <person name="Bunk B."/>
            <person name="Sproer C."/>
            <person name="Schumann P."/>
            <person name="Evtushenko L.I."/>
            <person name="Kublanov I.V."/>
        </authorList>
    </citation>
    <scope>NUCLEOTIDE SEQUENCE</scope>
    <source>
        <strain evidence="3">DSM 106523</strain>
    </source>
</reference>
<dbReference type="PANTHER" id="PTHR24320:SF148">
    <property type="entry name" value="NAD(P)-BINDING ROSSMANN-FOLD SUPERFAMILY PROTEIN"/>
    <property type="match status" value="1"/>
</dbReference>